<protein>
    <submittedName>
        <fullName evidence="1">Uncharacterized protein</fullName>
    </submittedName>
</protein>
<sequence length="238" mass="27718">MKYLLIAVLLWAAGNVQGQDTAAFRLSADSDTIFWSNYHLRYVEQLELLHPKGNTDFYRIILPGGCVEISGTQTDKVVFKVDEIWDNILTDDCFVQTFPLTENQVQRICHLIDSLMIDSIPSDQYIRQWHRGFDGVTYCLERRTGTAYSFKRYWTPSVQGNFREANLIAAFIEQLNIIAGYTDKRKIFEAAIPFYGWTSNNGTISRRVVSDSEHYNKYKRLKKKQLKQKAKMEKGRYK</sequence>
<name>A0A433WPQ0_9BACT</name>
<reference evidence="1" key="1">
    <citation type="submission" date="2020-05" db="EMBL/GenBank/DDBJ databases">
        <title>Chitinophaga laudate sp. nov., isolated from a tropical peat swamp.</title>
        <authorList>
            <person name="Goh C.B.S."/>
            <person name="Lee M.S."/>
            <person name="Parimannan S."/>
            <person name="Pasbakhsh P."/>
            <person name="Yule C.M."/>
            <person name="Rajandas H."/>
            <person name="Loke S."/>
            <person name="Croft L."/>
            <person name="Tan J.B.L."/>
        </authorList>
    </citation>
    <scope>NUCLEOTIDE SEQUENCE</scope>
    <source>
        <strain evidence="1">Mgbs1</strain>
    </source>
</reference>
<gene>
    <name evidence="1" type="ORF">ECE50_015700</name>
</gene>
<dbReference type="EMBL" id="RIAR02000001">
    <property type="protein sequence ID" value="NSL88284.1"/>
    <property type="molecule type" value="Genomic_DNA"/>
</dbReference>
<dbReference type="Proteomes" id="UP000281028">
    <property type="component" value="Unassembled WGS sequence"/>
</dbReference>
<organism evidence="1 2">
    <name type="scientific">Chitinophaga solisilvae</name>
    <dbReference type="NCBI Taxonomy" id="1233460"/>
    <lineage>
        <taxon>Bacteria</taxon>
        <taxon>Pseudomonadati</taxon>
        <taxon>Bacteroidota</taxon>
        <taxon>Chitinophagia</taxon>
        <taxon>Chitinophagales</taxon>
        <taxon>Chitinophagaceae</taxon>
        <taxon>Chitinophaga</taxon>
    </lineage>
</organism>
<evidence type="ECO:0000313" key="2">
    <source>
        <dbReference type="Proteomes" id="UP000281028"/>
    </source>
</evidence>
<dbReference type="OrthoDB" id="982108at2"/>
<keyword evidence="2" id="KW-1185">Reference proteome</keyword>
<accession>A0A433WPQ0</accession>
<evidence type="ECO:0000313" key="1">
    <source>
        <dbReference type="EMBL" id="NSL88284.1"/>
    </source>
</evidence>
<comment type="caution">
    <text evidence="1">The sequence shown here is derived from an EMBL/GenBank/DDBJ whole genome shotgun (WGS) entry which is preliminary data.</text>
</comment>
<proteinExistence type="predicted"/>
<dbReference type="AlphaFoldDB" id="A0A433WPQ0"/>